<evidence type="ECO:0000313" key="1">
    <source>
        <dbReference type="EMBL" id="KAG1533698.1"/>
    </source>
</evidence>
<sequence length="115" mass="13734">MQEAYDYREFCYRKWRKAHGLNKFHYWLKHQEARAALRRLINQRRRAKWISFCEQMASGDYTKAISRLSRIRKNRTMKPTFSTPEGPQHAANIAQSSWKILAAPLALCRSRKHLV</sequence>
<comment type="caution">
    <text evidence="1">The sequence shown here is derived from an EMBL/GenBank/DDBJ whole genome shotgun (WGS) entry which is preliminary data.</text>
</comment>
<keyword evidence="2" id="KW-1185">Reference proteome</keyword>
<accession>A0A9P6XVY7</accession>
<dbReference type="AlphaFoldDB" id="A0A9P6XVY7"/>
<evidence type="ECO:0000313" key="2">
    <source>
        <dbReference type="Proteomes" id="UP000740926"/>
    </source>
</evidence>
<organism evidence="1 2">
    <name type="scientific">Rhizopus delemar</name>
    <dbReference type="NCBI Taxonomy" id="936053"/>
    <lineage>
        <taxon>Eukaryota</taxon>
        <taxon>Fungi</taxon>
        <taxon>Fungi incertae sedis</taxon>
        <taxon>Mucoromycota</taxon>
        <taxon>Mucoromycotina</taxon>
        <taxon>Mucoromycetes</taxon>
        <taxon>Mucorales</taxon>
        <taxon>Mucorineae</taxon>
        <taxon>Rhizopodaceae</taxon>
        <taxon>Rhizopus</taxon>
    </lineage>
</organism>
<protein>
    <submittedName>
        <fullName evidence="1">Uncharacterized protein</fullName>
    </submittedName>
</protein>
<gene>
    <name evidence="1" type="ORF">G6F50_015781</name>
</gene>
<reference evidence="1 2" key="1">
    <citation type="journal article" date="2020" name="Microb. Genom.">
        <title>Genetic diversity of clinical and environmental Mucorales isolates obtained from an investigation of mucormycosis cases among solid organ transplant recipients.</title>
        <authorList>
            <person name="Nguyen M.H."/>
            <person name="Kaul D."/>
            <person name="Muto C."/>
            <person name="Cheng S.J."/>
            <person name="Richter R.A."/>
            <person name="Bruno V.M."/>
            <person name="Liu G."/>
            <person name="Beyhan S."/>
            <person name="Sundermann A.J."/>
            <person name="Mounaud S."/>
            <person name="Pasculle A.W."/>
            <person name="Nierman W.C."/>
            <person name="Driscoll E."/>
            <person name="Cumbie R."/>
            <person name="Clancy C.J."/>
            <person name="Dupont C.L."/>
        </authorList>
    </citation>
    <scope>NUCLEOTIDE SEQUENCE [LARGE SCALE GENOMIC DNA]</scope>
    <source>
        <strain evidence="1 2">GL24</strain>
    </source>
</reference>
<proteinExistence type="predicted"/>
<name>A0A9P6XVY7_9FUNG</name>
<dbReference type="EMBL" id="JAANIU010009118">
    <property type="protein sequence ID" value="KAG1533698.1"/>
    <property type="molecule type" value="Genomic_DNA"/>
</dbReference>
<dbReference type="Proteomes" id="UP000740926">
    <property type="component" value="Unassembled WGS sequence"/>
</dbReference>